<dbReference type="InterPro" id="IPR036167">
    <property type="entry name" value="tRNA_intron_Endo_cat-like_sf"/>
</dbReference>
<gene>
    <name evidence="6" type="ORF">CLODIP_2_CD02857</name>
</gene>
<dbReference type="Pfam" id="PF01974">
    <property type="entry name" value="tRNA_int_endo"/>
    <property type="match status" value="1"/>
</dbReference>
<dbReference type="OrthoDB" id="10249562at2759"/>
<evidence type="ECO:0000256" key="2">
    <source>
        <dbReference type="ARBA" id="ARBA00012573"/>
    </source>
</evidence>
<dbReference type="GO" id="GO:0005737">
    <property type="term" value="C:cytoplasm"/>
    <property type="evidence" value="ECO:0007669"/>
    <property type="project" value="TreeGrafter"/>
</dbReference>
<evidence type="ECO:0000256" key="4">
    <source>
        <dbReference type="SAM" id="MobiDB-lite"/>
    </source>
</evidence>
<dbReference type="GO" id="GO:0000379">
    <property type="term" value="P:tRNA-type intron splice site recognition and cleavage"/>
    <property type="evidence" value="ECO:0007669"/>
    <property type="project" value="TreeGrafter"/>
</dbReference>
<reference evidence="6 7" key="1">
    <citation type="submission" date="2020-04" db="EMBL/GenBank/DDBJ databases">
        <authorList>
            <person name="Alioto T."/>
            <person name="Alioto T."/>
            <person name="Gomez Garrido J."/>
        </authorList>
    </citation>
    <scope>NUCLEOTIDE SEQUENCE [LARGE SCALE GENOMIC DNA]</scope>
</reference>
<dbReference type="GO" id="GO:0000214">
    <property type="term" value="C:tRNA-intron endonuclease complex"/>
    <property type="evidence" value="ECO:0007669"/>
    <property type="project" value="TreeGrafter"/>
</dbReference>
<dbReference type="InterPro" id="IPR006676">
    <property type="entry name" value="tRNA_splic"/>
</dbReference>
<dbReference type="Proteomes" id="UP000494165">
    <property type="component" value="Unassembled WGS sequence"/>
</dbReference>
<feature type="region of interest" description="Disordered" evidence="4">
    <location>
        <begin position="469"/>
        <end position="491"/>
    </location>
</feature>
<feature type="domain" description="tRNA intron endonuclease catalytic" evidence="5">
    <location>
        <begin position="363"/>
        <end position="439"/>
    </location>
</feature>
<evidence type="ECO:0000256" key="3">
    <source>
        <dbReference type="ARBA" id="ARBA00034031"/>
    </source>
</evidence>
<dbReference type="NCBIfam" id="TIGR00324">
    <property type="entry name" value="endA"/>
    <property type="match status" value="1"/>
</dbReference>
<dbReference type="AlphaFoldDB" id="A0A8S1DH81"/>
<feature type="region of interest" description="Disordered" evidence="4">
    <location>
        <begin position="105"/>
        <end position="154"/>
    </location>
</feature>
<organism evidence="6 7">
    <name type="scientific">Cloeon dipterum</name>
    <dbReference type="NCBI Taxonomy" id="197152"/>
    <lineage>
        <taxon>Eukaryota</taxon>
        <taxon>Metazoa</taxon>
        <taxon>Ecdysozoa</taxon>
        <taxon>Arthropoda</taxon>
        <taxon>Hexapoda</taxon>
        <taxon>Insecta</taxon>
        <taxon>Pterygota</taxon>
        <taxon>Palaeoptera</taxon>
        <taxon>Ephemeroptera</taxon>
        <taxon>Pisciforma</taxon>
        <taxon>Baetidae</taxon>
        <taxon>Cloeon</taxon>
    </lineage>
</organism>
<comment type="catalytic activity">
    <reaction evidence="3">
        <text>pretRNA = a 3'-half-tRNA molecule with a 5'-OH end + a 5'-half-tRNA molecule with a 2',3'-cyclic phosphate end + an intron with a 2',3'-cyclic phosphate and a 5'-hydroxyl terminus.</text>
        <dbReference type="EC" id="4.6.1.16"/>
    </reaction>
</comment>
<sequence>MRKLSNFQPKHHGRGSASGATHPLPIVIESLSGFPARSDAWPCYSGIFTGHMILVPSKDDGEALHRMGCFGNPVTRKFNSLSEHPPILRQRQFERRNKWAKLLGERQARKESSESEEELEVPDISELRVPAEDEDLIDQEERVPEKSVSSKSIESDDVIVEQEKLPNTQVIEVDDEITILNEDEEFPGAPNNGRQAKESLIKSSDDDIEIIMDDRETDIMEMPNDEEMKNSSPLDEEEEGMVVDENFTPHLGDANNSLAIVINDTDCLGSRDDLIKHWKPQLVPHEFKSCDESSNLSIEEGFFLSWALNCLQISASKKILCEHENNNRSSPQPGPSGLQLNEALIELQPTFSWDLFCQVEPNFPARYAVYHHLRSKGWVVKSGSKFGAEFVVYKDGPSHYHASSVVVIETHLKRLQWQRLLTLNRIAETTSKEVVICRVLWPRECPTDAISWLSKVSISDRVFKRHSFKRSSNGEKDSDSFTRSDSDCSDG</sequence>
<dbReference type="Gene3D" id="3.40.1350.10">
    <property type="match status" value="1"/>
</dbReference>
<dbReference type="GO" id="GO:0003676">
    <property type="term" value="F:nucleic acid binding"/>
    <property type="evidence" value="ECO:0007669"/>
    <property type="project" value="InterPro"/>
</dbReference>
<accession>A0A8S1DH81</accession>
<dbReference type="GO" id="GO:0000213">
    <property type="term" value="F:tRNA-intron lyase activity"/>
    <property type="evidence" value="ECO:0007669"/>
    <property type="project" value="UniProtKB-EC"/>
</dbReference>
<proteinExistence type="inferred from homology"/>
<evidence type="ECO:0000313" key="7">
    <source>
        <dbReference type="Proteomes" id="UP000494165"/>
    </source>
</evidence>
<keyword evidence="7" id="KW-1185">Reference proteome</keyword>
<comment type="caution">
    <text evidence="6">The sequence shown here is derived from an EMBL/GenBank/DDBJ whole genome shotgun (WGS) entry which is preliminary data.</text>
</comment>
<dbReference type="PANTHER" id="PTHR21227">
    <property type="entry name" value="TRNA-SPLICING ENDONUCLEASE SUBUNIT SEN2"/>
    <property type="match status" value="1"/>
</dbReference>
<evidence type="ECO:0000313" key="6">
    <source>
        <dbReference type="EMBL" id="CAB3380051.1"/>
    </source>
</evidence>
<feature type="compositionally biased region" description="Basic and acidic residues" evidence="4">
    <location>
        <begin position="472"/>
        <end position="491"/>
    </location>
</feature>
<dbReference type="SUPFAM" id="SSF53032">
    <property type="entry name" value="tRNA-intron endonuclease catalytic domain-like"/>
    <property type="match status" value="1"/>
</dbReference>
<feature type="compositionally biased region" description="Acidic residues" evidence="4">
    <location>
        <begin position="114"/>
        <end position="123"/>
    </location>
</feature>
<evidence type="ECO:0000259" key="5">
    <source>
        <dbReference type="Pfam" id="PF01974"/>
    </source>
</evidence>
<protein>
    <recommendedName>
        <fullName evidence="2">tRNA-intron lyase</fullName>
        <ecNumber evidence="2">4.6.1.16</ecNumber>
    </recommendedName>
</protein>
<dbReference type="CDD" id="cd22363">
    <property type="entry name" value="tRNA-intron_lyase_C"/>
    <property type="match status" value="1"/>
</dbReference>
<dbReference type="PANTHER" id="PTHR21227:SF0">
    <property type="entry name" value="TRNA-SPLICING ENDONUCLEASE SUBUNIT SEN2"/>
    <property type="match status" value="1"/>
</dbReference>
<comment type="similarity">
    <text evidence="1">Belongs to the tRNA-intron endonuclease family.</text>
</comment>
<evidence type="ECO:0000256" key="1">
    <source>
        <dbReference type="ARBA" id="ARBA00008078"/>
    </source>
</evidence>
<dbReference type="EC" id="4.6.1.16" evidence="2"/>
<dbReference type="EMBL" id="CADEPI010000199">
    <property type="protein sequence ID" value="CAB3380051.1"/>
    <property type="molecule type" value="Genomic_DNA"/>
</dbReference>
<feature type="compositionally biased region" description="Basic residues" evidence="4">
    <location>
        <begin position="1"/>
        <end position="14"/>
    </location>
</feature>
<dbReference type="InterPro" id="IPR006677">
    <property type="entry name" value="tRNA_intron_Endonuc_cat-like"/>
</dbReference>
<feature type="region of interest" description="Disordered" evidence="4">
    <location>
        <begin position="1"/>
        <end position="21"/>
    </location>
</feature>
<dbReference type="InterPro" id="IPR011856">
    <property type="entry name" value="tRNA_endonuc-like_dom_sf"/>
</dbReference>
<name>A0A8S1DH81_9INSE</name>